<reference evidence="6" key="1">
    <citation type="submission" date="2018-05" db="EMBL/GenBank/DDBJ databases">
        <authorList>
            <person name="Lanie J.A."/>
            <person name="Ng W.-L."/>
            <person name="Kazmierczak K.M."/>
            <person name="Andrzejewski T.M."/>
            <person name="Davidsen T.M."/>
            <person name="Wayne K.J."/>
            <person name="Tettelin H."/>
            <person name="Glass J.I."/>
            <person name="Rusch D."/>
            <person name="Podicherti R."/>
            <person name="Tsui H.-C.T."/>
            <person name="Winkler M.E."/>
        </authorList>
    </citation>
    <scope>NUCLEOTIDE SEQUENCE</scope>
</reference>
<evidence type="ECO:0000256" key="4">
    <source>
        <dbReference type="ARBA" id="ARBA00022679"/>
    </source>
</evidence>
<gene>
    <name evidence="6" type="ORF">METZ01_LOCUS23239</name>
</gene>
<evidence type="ECO:0008006" key="7">
    <source>
        <dbReference type="Google" id="ProtNLM"/>
    </source>
</evidence>
<dbReference type="InterPro" id="IPR050078">
    <property type="entry name" value="Ribosomal_L11_MeTrfase_PrmA"/>
</dbReference>
<protein>
    <recommendedName>
        <fullName evidence="7">Ribosomal protein L11 methyltransferase</fullName>
    </recommendedName>
</protein>
<dbReference type="Gene3D" id="3.40.50.150">
    <property type="entry name" value="Vaccinia Virus protein VP39"/>
    <property type="match status" value="1"/>
</dbReference>
<comment type="similarity">
    <text evidence="1">Belongs to the methyltransferase superfamily. PrmA family.</text>
</comment>
<keyword evidence="2" id="KW-0963">Cytoplasm</keyword>
<evidence type="ECO:0000256" key="5">
    <source>
        <dbReference type="ARBA" id="ARBA00022691"/>
    </source>
</evidence>
<dbReference type="EMBL" id="UINC01001090">
    <property type="protein sequence ID" value="SUZ70385.1"/>
    <property type="molecule type" value="Genomic_DNA"/>
</dbReference>
<dbReference type="NCBIfam" id="TIGR00406">
    <property type="entry name" value="prmA"/>
    <property type="match status" value="1"/>
</dbReference>
<name>A0A381PTQ0_9ZZZZ</name>
<dbReference type="GO" id="GO:0016279">
    <property type="term" value="F:protein-lysine N-methyltransferase activity"/>
    <property type="evidence" value="ECO:0007669"/>
    <property type="project" value="TreeGrafter"/>
</dbReference>
<evidence type="ECO:0000256" key="1">
    <source>
        <dbReference type="ARBA" id="ARBA00009741"/>
    </source>
</evidence>
<evidence type="ECO:0000256" key="2">
    <source>
        <dbReference type="ARBA" id="ARBA00022490"/>
    </source>
</evidence>
<dbReference type="InterPro" id="IPR004498">
    <property type="entry name" value="Ribosomal_PrmA_MeTrfase"/>
</dbReference>
<organism evidence="6">
    <name type="scientific">marine metagenome</name>
    <dbReference type="NCBI Taxonomy" id="408172"/>
    <lineage>
        <taxon>unclassified sequences</taxon>
        <taxon>metagenomes</taxon>
        <taxon>ecological metagenomes</taxon>
    </lineage>
</organism>
<keyword evidence="3" id="KW-0489">Methyltransferase</keyword>
<proteinExistence type="inferred from homology"/>
<dbReference type="PANTHER" id="PTHR43648">
    <property type="entry name" value="ELECTRON TRANSFER FLAVOPROTEIN BETA SUBUNIT LYSINE METHYLTRANSFERASE"/>
    <property type="match status" value="1"/>
</dbReference>
<dbReference type="PANTHER" id="PTHR43648:SF1">
    <property type="entry name" value="ELECTRON TRANSFER FLAVOPROTEIN BETA SUBUNIT LYSINE METHYLTRANSFERASE"/>
    <property type="match status" value="1"/>
</dbReference>
<dbReference type="InterPro" id="IPR029063">
    <property type="entry name" value="SAM-dependent_MTases_sf"/>
</dbReference>
<dbReference type="PIRSF" id="PIRSF000401">
    <property type="entry name" value="RPL11_MTase"/>
    <property type="match status" value="1"/>
</dbReference>
<dbReference type="HAMAP" id="MF_00735">
    <property type="entry name" value="Methyltr_PrmA"/>
    <property type="match status" value="1"/>
</dbReference>
<accession>A0A381PTQ0</accession>
<sequence>MALEQQLLEAGAISMTYIDAADQPIYIDHPIFQKAPNDSPLWKDTCLLCMFDKGKNLEPLVEKLQQHPVVKKTKDISIEKIEDQEWERCWMADFLPLQFGKKLWVCPSWLTPPDPEATNISLDPGLAFGTGTHISTSLCLRWLEQASLENTELIDYGCGSGILAIAAALLGVSKVHAVDNDKQAIVATIDNSCRNNIVEGVIKAYLPEALPELQADILVANILAEPLLDLSFKFSELVKPGGKIVLSGLLEDQVVELITCYQKWFDIEEPLIDHEWGLLIGTRRA</sequence>
<dbReference type="AlphaFoldDB" id="A0A381PTQ0"/>
<keyword evidence="4" id="KW-0808">Transferase</keyword>
<dbReference type="SUPFAM" id="SSF53335">
    <property type="entry name" value="S-adenosyl-L-methionine-dependent methyltransferases"/>
    <property type="match status" value="1"/>
</dbReference>
<dbReference type="Pfam" id="PF06325">
    <property type="entry name" value="PrmA"/>
    <property type="match status" value="1"/>
</dbReference>
<dbReference type="CDD" id="cd02440">
    <property type="entry name" value="AdoMet_MTases"/>
    <property type="match status" value="1"/>
</dbReference>
<evidence type="ECO:0000313" key="6">
    <source>
        <dbReference type="EMBL" id="SUZ70385.1"/>
    </source>
</evidence>
<keyword evidence="5" id="KW-0949">S-adenosyl-L-methionine</keyword>
<dbReference type="GO" id="GO:0032259">
    <property type="term" value="P:methylation"/>
    <property type="evidence" value="ECO:0007669"/>
    <property type="project" value="UniProtKB-KW"/>
</dbReference>
<dbReference type="GO" id="GO:0005829">
    <property type="term" value="C:cytosol"/>
    <property type="evidence" value="ECO:0007669"/>
    <property type="project" value="TreeGrafter"/>
</dbReference>
<evidence type="ECO:0000256" key="3">
    <source>
        <dbReference type="ARBA" id="ARBA00022603"/>
    </source>
</evidence>